<dbReference type="AlphaFoldDB" id="A0A2K1J4A7"/>
<reference evidence="1 3" key="2">
    <citation type="journal article" date="2018" name="Plant J.">
        <title>The Physcomitrella patens chromosome-scale assembly reveals moss genome structure and evolution.</title>
        <authorList>
            <person name="Lang D."/>
            <person name="Ullrich K.K."/>
            <person name="Murat F."/>
            <person name="Fuchs J."/>
            <person name="Jenkins J."/>
            <person name="Haas F.B."/>
            <person name="Piednoel M."/>
            <person name="Gundlach H."/>
            <person name="Van Bel M."/>
            <person name="Meyberg R."/>
            <person name="Vives C."/>
            <person name="Morata J."/>
            <person name="Symeonidi A."/>
            <person name="Hiss M."/>
            <person name="Muchero W."/>
            <person name="Kamisugi Y."/>
            <person name="Saleh O."/>
            <person name="Blanc G."/>
            <person name="Decker E.L."/>
            <person name="van Gessel N."/>
            <person name="Grimwood J."/>
            <person name="Hayes R.D."/>
            <person name="Graham S.W."/>
            <person name="Gunter L.E."/>
            <person name="McDaniel S.F."/>
            <person name="Hoernstein S.N.W."/>
            <person name="Larsson A."/>
            <person name="Li F.W."/>
            <person name="Perroud P.F."/>
            <person name="Phillips J."/>
            <person name="Ranjan P."/>
            <person name="Rokshar D.S."/>
            <person name="Rothfels C.J."/>
            <person name="Schneider L."/>
            <person name="Shu S."/>
            <person name="Stevenson D.W."/>
            <person name="Thummler F."/>
            <person name="Tillich M."/>
            <person name="Villarreal Aguilar J.C."/>
            <person name="Widiez T."/>
            <person name="Wong G.K."/>
            <person name="Wymore A."/>
            <person name="Zhang Y."/>
            <person name="Zimmer A.D."/>
            <person name="Quatrano R.S."/>
            <person name="Mayer K.F.X."/>
            <person name="Goodstein D."/>
            <person name="Casacuberta J.M."/>
            <person name="Vandepoele K."/>
            <person name="Reski R."/>
            <person name="Cuming A.C."/>
            <person name="Tuskan G.A."/>
            <person name="Maumus F."/>
            <person name="Salse J."/>
            <person name="Schmutz J."/>
            <person name="Rensing S.A."/>
        </authorList>
    </citation>
    <scope>NUCLEOTIDE SEQUENCE [LARGE SCALE GENOMIC DNA]</scope>
    <source>
        <strain evidence="2 3">cv. Gransden 2004</strain>
    </source>
</reference>
<dbReference type="InParanoid" id="A0A2K1J4A7"/>
<organism evidence="1">
    <name type="scientific">Physcomitrium patens</name>
    <name type="common">Spreading-leaved earth moss</name>
    <name type="synonym">Physcomitrella patens</name>
    <dbReference type="NCBI Taxonomy" id="3218"/>
    <lineage>
        <taxon>Eukaryota</taxon>
        <taxon>Viridiplantae</taxon>
        <taxon>Streptophyta</taxon>
        <taxon>Embryophyta</taxon>
        <taxon>Bryophyta</taxon>
        <taxon>Bryophytina</taxon>
        <taxon>Bryopsida</taxon>
        <taxon>Funariidae</taxon>
        <taxon>Funariales</taxon>
        <taxon>Funariaceae</taxon>
        <taxon>Physcomitrium</taxon>
    </lineage>
</organism>
<dbReference type="EnsemblPlants" id="Pp3c17_17252V3.1">
    <property type="protein sequence ID" value="PAC:32906791.CDS.1"/>
    <property type="gene ID" value="Pp3c17_17252"/>
</dbReference>
<reference evidence="1 3" key="1">
    <citation type="journal article" date="2008" name="Science">
        <title>The Physcomitrella genome reveals evolutionary insights into the conquest of land by plants.</title>
        <authorList>
            <person name="Rensing S."/>
            <person name="Lang D."/>
            <person name="Zimmer A."/>
            <person name="Terry A."/>
            <person name="Salamov A."/>
            <person name="Shapiro H."/>
            <person name="Nishiyama T."/>
            <person name="Perroud P.-F."/>
            <person name="Lindquist E."/>
            <person name="Kamisugi Y."/>
            <person name="Tanahashi T."/>
            <person name="Sakakibara K."/>
            <person name="Fujita T."/>
            <person name="Oishi K."/>
            <person name="Shin-I T."/>
            <person name="Kuroki Y."/>
            <person name="Toyoda A."/>
            <person name="Suzuki Y."/>
            <person name="Hashimoto A."/>
            <person name="Yamaguchi K."/>
            <person name="Sugano A."/>
            <person name="Kohara Y."/>
            <person name="Fujiyama A."/>
            <person name="Anterola A."/>
            <person name="Aoki S."/>
            <person name="Ashton N."/>
            <person name="Barbazuk W.B."/>
            <person name="Barker E."/>
            <person name="Bennetzen J."/>
            <person name="Bezanilla M."/>
            <person name="Blankenship R."/>
            <person name="Cho S.H."/>
            <person name="Dutcher S."/>
            <person name="Estelle M."/>
            <person name="Fawcett J.A."/>
            <person name="Gundlach H."/>
            <person name="Hanada K."/>
            <person name="Heyl A."/>
            <person name="Hicks K.A."/>
            <person name="Hugh J."/>
            <person name="Lohr M."/>
            <person name="Mayer K."/>
            <person name="Melkozernov A."/>
            <person name="Murata T."/>
            <person name="Nelson D."/>
            <person name="Pils B."/>
            <person name="Prigge M."/>
            <person name="Reiss B."/>
            <person name="Renner T."/>
            <person name="Rombauts S."/>
            <person name="Rushton P."/>
            <person name="Sanderfoot A."/>
            <person name="Schween G."/>
            <person name="Shiu S.-H."/>
            <person name="Stueber K."/>
            <person name="Theodoulou F.L."/>
            <person name="Tu H."/>
            <person name="Van de Peer Y."/>
            <person name="Verrier P.J."/>
            <person name="Waters E."/>
            <person name="Wood A."/>
            <person name="Yang L."/>
            <person name="Cove D."/>
            <person name="Cuming A."/>
            <person name="Hasebe M."/>
            <person name="Lucas S."/>
            <person name="Mishler D.B."/>
            <person name="Reski R."/>
            <person name="Grigoriev I."/>
            <person name="Quatrano R.S."/>
            <person name="Boore J.L."/>
        </authorList>
    </citation>
    <scope>NUCLEOTIDE SEQUENCE [LARGE SCALE GENOMIC DNA]</scope>
    <source>
        <strain evidence="2 3">cv. Gransden 2004</strain>
    </source>
</reference>
<evidence type="ECO:0000313" key="2">
    <source>
        <dbReference type="EnsemblPlants" id="PAC:32906791.CDS.1"/>
    </source>
</evidence>
<dbReference type="Gramene" id="Pp3c17_17252V3.1">
    <property type="protein sequence ID" value="PAC:32906791.CDS.1"/>
    <property type="gene ID" value="Pp3c17_17252"/>
</dbReference>
<evidence type="ECO:0000313" key="3">
    <source>
        <dbReference type="Proteomes" id="UP000006727"/>
    </source>
</evidence>
<sequence>MHCSAKSRRWSSFYLDLRSTFLLMLMEMYVFGARRKGQKDVKVTAGFTPGTFTYNTMVDVCSKRF</sequence>
<reference evidence="2" key="3">
    <citation type="submission" date="2020-12" db="UniProtKB">
        <authorList>
            <consortium name="EnsemblPlants"/>
        </authorList>
    </citation>
    <scope>IDENTIFICATION</scope>
</reference>
<keyword evidence="3" id="KW-1185">Reference proteome</keyword>
<name>A0A2K1J4A7_PHYPA</name>
<accession>A0A2K1J4A7</accession>
<dbReference type="Proteomes" id="UP000006727">
    <property type="component" value="Chromosome 17"/>
</dbReference>
<protein>
    <submittedName>
        <fullName evidence="1 2">Uncharacterized protein</fullName>
    </submittedName>
</protein>
<gene>
    <name evidence="1" type="ORF">PHYPA_022218</name>
</gene>
<dbReference type="EMBL" id="ABEU02000017">
    <property type="protein sequence ID" value="PNR36367.1"/>
    <property type="molecule type" value="Genomic_DNA"/>
</dbReference>
<proteinExistence type="predicted"/>
<evidence type="ECO:0000313" key="1">
    <source>
        <dbReference type="EMBL" id="PNR36367.1"/>
    </source>
</evidence>